<evidence type="ECO:0000313" key="8">
    <source>
        <dbReference type="EMBL" id="WEK37904.1"/>
    </source>
</evidence>
<dbReference type="EMBL" id="CP119311">
    <property type="protein sequence ID" value="WEK37904.1"/>
    <property type="molecule type" value="Genomic_DNA"/>
</dbReference>
<evidence type="ECO:0000313" key="9">
    <source>
        <dbReference type="Proteomes" id="UP001220610"/>
    </source>
</evidence>
<dbReference type="Gene3D" id="3.30.1330.60">
    <property type="entry name" value="OmpA-like domain"/>
    <property type="match status" value="1"/>
</dbReference>
<evidence type="ECO:0000259" key="7">
    <source>
        <dbReference type="PROSITE" id="PS51123"/>
    </source>
</evidence>
<feature type="region of interest" description="Disordered" evidence="5">
    <location>
        <begin position="50"/>
        <end position="73"/>
    </location>
</feature>
<dbReference type="PANTHER" id="PTHR30329">
    <property type="entry name" value="STATOR ELEMENT OF FLAGELLAR MOTOR COMPLEX"/>
    <property type="match status" value="1"/>
</dbReference>
<keyword evidence="3" id="KW-0998">Cell outer membrane</keyword>
<dbReference type="InterPro" id="IPR050330">
    <property type="entry name" value="Bact_OuterMem_StrucFunc"/>
</dbReference>
<dbReference type="PRINTS" id="PR01021">
    <property type="entry name" value="OMPADOMAIN"/>
</dbReference>
<proteinExistence type="predicted"/>
<dbReference type="Gene3D" id="2.60.120.560">
    <property type="entry name" value="Exo-inulinase, domain 1"/>
    <property type="match status" value="1"/>
</dbReference>
<dbReference type="Pfam" id="PF00691">
    <property type="entry name" value="OmpA"/>
    <property type="match status" value="1"/>
</dbReference>
<dbReference type="CDD" id="cd07185">
    <property type="entry name" value="OmpA_C-like"/>
    <property type="match status" value="1"/>
</dbReference>
<dbReference type="PANTHER" id="PTHR30329:SF21">
    <property type="entry name" value="LIPOPROTEIN YIAD-RELATED"/>
    <property type="match status" value="1"/>
</dbReference>
<dbReference type="SUPFAM" id="SSF103088">
    <property type="entry name" value="OmpA-like"/>
    <property type="match status" value="1"/>
</dbReference>
<keyword evidence="2 4" id="KW-0472">Membrane</keyword>
<dbReference type="InterPro" id="IPR036737">
    <property type="entry name" value="OmpA-like_sf"/>
</dbReference>
<feature type="domain" description="OmpA-like" evidence="7">
    <location>
        <begin position="322"/>
        <end position="437"/>
    </location>
</feature>
<evidence type="ECO:0000256" key="1">
    <source>
        <dbReference type="ARBA" id="ARBA00004442"/>
    </source>
</evidence>
<dbReference type="InterPro" id="IPR006664">
    <property type="entry name" value="OMP_bac"/>
</dbReference>
<accession>A0AAJ5WXA3</accession>
<dbReference type="AlphaFoldDB" id="A0AAJ5WXA3"/>
<feature type="compositionally biased region" description="Basic and acidic residues" evidence="5">
    <location>
        <begin position="420"/>
        <end position="430"/>
    </location>
</feature>
<sequence>MKKIAILLICVTPIAVQAQLGGLMNKAKNKVINRANNKVDQAMEKGLDKAEEAAKKDKNKKAGVAEETAATAAPASEARVAPSGIVSYSKYDFVPGEKILLSEDFASDNIGETPLSWNTRGKGELVTLDKFPGKWLRMFPGTIYLTGNDQPFGENYTIEFDMVMQGTAPSGTRFLPPFHFGLFGSDEQKVLDNGVFAQAGRNAKNYAQVTLEASIDKGTRLNLMSDGRNNTYFRSEPQALPDFNTQLSEVVHVAIQVQKTRFRCWINQHKVFDAPRAVQLNVPLNNLFFEVDGYSSYNETNYGMYVNNLKVATGLPDSRHKLIEEGKFSTTGILFDNNSAVVRPESVAVLKEIADVLKEYKDIKVQIVGHTSSDGDDAANLELSQKRAAAVAEKLSAEFGIDATRMETAGKGESQPVGDNKTKEGKAQNRRVEFIKL</sequence>
<evidence type="ECO:0000256" key="6">
    <source>
        <dbReference type="SAM" id="SignalP"/>
    </source>
</evidence>
<gene>
    <name evidence="8" type="ORF">P0Y53_10375</name>
</gene>
<evidence type="ECO:0000256" key="3">
    <source>
        <dbReference type="ARBA" id="ARBA00023237"/>
    </source>
</evidence>
<keyword evidence="6" id="KW-0732">Signal</keyword>
<name>A0AAJ5WXA3_9BACT</name>
<feature type="region of interest" description="Disordered" evidence="5">
    <location>
        <begin position="406"/>
        <end position="430"/>
    </location>
</feature>
<organism evidence="8 9">
    <name type="scientific">Candidatus Pseudobacter hemicellulosilyticus</name>
    <dbReference type="NCBI Taxonomy" id="3121375"/>
    <lineage>
        <taxon>Bacteria</taxon>
        <taxon>Pseudomonadati</taxon>
        <taxon>Bacteroidota</taxon>
        <taxon>Chitinophagia</taxon>
        <taxon>Chitinophagales</taxon>
        <taxon>Chitinophagaceae</taxon>
        <taxon>Pseudobacter</taxon>
    </lineage>
</organism>
<dbReference type="Proteomes" id="UP001220610">
    <property type="component" value="Chromosome"/>
</dbReference>
<feature type="signal peptide" evidence="6">
    <location>
        <begin position="1"/>
        <end position="18"/>
    </location>
</feature>
<protein>
    <submittedName>
        <fullName evidence="8">OmpA family protein</fullName>
    </submittedName>
</protein>
<dbReference type="PROSITE" id="PS51123">
    <property type="entry name" value="OMPA_2"/>
    <property type="match status" value="1"/>
</dbReference>
<dbReference type="GO" id="GO:0009279">
    <property type="term" value="C:cell outer membrane"/>
    <property type="evidence" value="ECO:0007669"/>
    <property type="project" value="UniProtKB-SubCell"/>
</dbReference>
<evidence type="ECO:0000256" key="2">
    <source>
        <dbReference type="ARBA" id="ARBA00023136"/>
    </source>
</evidence>
<dbReference type="InterPro" id="IPR006665">
    <property type="entry name" value="OmpA-like"/>
</dbReference>
<feature type="chain" id="PRO_5042490415" evidence="6">
    <location>
        <begin position="19"/>
        <end position="437"/>
    </location>
</feature>
<comment type="subcellular location">
    <subcellularLocation>
        <location evidence="1">Cell outer membrane</location>
    </subcellularLocation>
</comment>
<evidence type="ECO:0000256" key="5">
    <source>
        <dbReference type="SAM" id="MobiDB-lite"/>
    </source>
</evidence>
<reference evidence="8" key="1">
    <citation type="submission" date="2023-03" db="EMBL/GenBank/DDBJ databases">
        <title>Andean soil-derived lignocellulolytic bacterial consortium as a source of novel taxa and putative plastic-active enzymes.</title>
        <authorList>
            <person name="Diaz-Garcia L."/>
            <person name="Chuvochina M."/>
            <person name="Feuerriegel G."/>
            <person name="Bunk B."/>
            <person name="Sproer C."/>
            <person name="Streit W.R."/>
            <person name="Rodriguez L.M."/>
            <person name="Overmann J."/>
            <person name="Jimenez D.J."/>
        </authorList>
    </citation>
    <scope>NUCLEOTIDE SEQUENCE</scope>
    <source>
        <strain evidence="8">MAG 7</strain>
    </source>
</reference>
<evidence type="ECO:0000256" key="4">
    <source>
        <dbReference type="PROSITE-ProRule" id="PRU00473"/>
    </source>
</evidence>